<accession>A0ABQ5JRI8</accession>
<reference evidence="1 2" key="1">
    <citation type="submission" date="2022-03" db="EMBL/GenBank/DDBJ databases">
        <title>Draft genome sequence of Furfurilactobacillus curtus JCM 31185.</title>
        <authorList>
            <person name="Suzuki S."/>
            <person name="Endo A."/>
            <person name="Kajikawa A."/>
        </authorList>
    </citation>
    <scope>NUCLEOTIDE SEQUENCE [LARGE SCALE GENOMIC DNA]</scope>
    <source>
        <strain evidence="1 2">JCM 31185</strain>
    </source>
</reference>
<keyword evidence="2" id="KW-1185">Reference proteome</keyword>
<dbReference type="Proteomes" id="UP001628078">
    <property type="component" value="Unassembled WGS sequence"/>
</dbReference>
<name>A0ABQ5JRI8_9LACO</name>
<proteinExistence type="predicted"/>
<protein>
    <submittedName>
        <fullName evidence="1">Uncharacterized protein</fullName>
    </submittedName>
</protein>
<organism evidence="1 2">
    <name type="scientific">Furfurilactobacillus curtus</name>
    <dbReference type="NCBI Taxonomy" id="1746200"/>
    <lineage>
        <taxon>Bacteria</taxon>
        <taxon>Bacillati</taxon>
        <taxon>Bacillota</taxon>
        <taxon>Bacilli</taxon>
        <taxon>Lactobacillales</taxon>
        <taxon>Lactobacillaceae</taxon>
        <taxon>Furfurilactobacillus</taxon>
    </lineage>
</organism>
<dbReference type="RefSeq" id="WP_407882381.1">
    <property type="nucleotide sequence ID" value="NZ_BQXO01000001.1"/>
</dbReference>
<dbReference type="EMBL" id="BQXO01000001">
    <property type="protein sequence ID" value="GKT05123.1"/>
    <property type="molecule type" value="Genomic_DNA"/>
</dbReference>
<evidence type="ECO:0000313" key="2">
    <source>
        <dbReference type="Proteomes" id="UP001628078"/>
    </source>
</evidence>
<sequence length="113" mass="13726">MLARTKAFLKANQFRYEKTYIRPLMVPQHVYVLRFGKKKLNNRLITKYSHSWTGRLKIDEFDLRLHGQHNPRIFTSEDELLVYLADHILTDDGRERYEQVRREAARRHENVQE</sequence>
<gene>
    <name evidence="1" type="ORF">JCM31185_04120</name>
</gene>
<comment type="caution">
    <text evidence="1">The sequence shown here is derived from an EMBL/GenBank/DDBJ whole genome shotgun (WGS) entry which is preliminary data.</text>
</comment>
<evidence type="ECO:0000313" key="1">
    <source>
        <dbReference type="EMBL" id="GKT05123.1"/>
    </source>
</evidence>